<dbReference type="InterPro" id="IPR001155">
    <property type="entry name" value="OxRdtase_FMN_N"/>
</dbReference>
<evidence type="ECO:0000256" key="7">
    <source>
        <dbReference type="ARBA" id="ARBA00023002"/>
    </source>
</evidence>
<keyword evidence="7" id="KW-0560">Oxidoreductase</keyword>
<comment type="caution">
    <text evidence="12">The sequence shown here is derived from an EMBL/GenBank/DDBJ whole genome shotgun (WGS) entry which is preliminary data.</text>
</comment>
<dbReference type="SUPFAM" id="SSF51905">
    <property type="entry name" value="FAD/NAD(P)-binding domain"/>
    <property type="match status" value="1"/>
</dbReference>
<accession>A0A4R2K2C6</accession>
<organism evidence="12 13">
    <name type="scientific">Caldanaerobacter subterraneus</name>
    <dbReference type="NCBI Taxonomy" id="911092"/>
    <lineage>
        <taxon>Bacteria</taxon>
        <taxon>Bacillati</taxon>
        <taxon>Bacillota</taxon>
        <taxon>Clostridia</taxon>
        <taxon>Thermoanaerobacterales</taxon>
        <taxon>Thermoanaerobacteraceae</taxon>
        <taxon>Caldanaerobacter</taxon>
    </lineage>
</organism>
<evidence type="ECO:0000256" key="9">
    <source>
        <dbReference type="ARBA" id="ARBA00023014"/>
    </source>
</evidence>
<dbReference type="InterPro" id="IPR013785">
    <property type="entry name" value="Aldolase_TIM"/>
</dbReference>
<evidence type="ECO:0000313" key="13">
    <source>
        <dbReference type="Proteomes" id="UP000294886"/>
    </source>
</evidence>
<dbReference type="GO" id="GO:0010181">
    <property type="term" value="F:FMN binding"/>
    <property type="evidence" value="ECO:0007669"/>
    <property type="project" value="InterPro"/>
</dbReference>
<evidence type="ECO:0000313" key="12">
    <source>
        <dbReference type="EMBL" id="TCO63888.1"/>
    </source>
</evidence>
<evidence type="ECO:0000256" key="4">
    <source>
        <dbReference type="ARBA" id="ARBA00022630"/>
    </source>
</evidence>
<dbReference type="PANTHER" id="PTHR42917">
    <property type="entry name" value="2,4-DIENOYL-COA REDUCTASE"/>
    <property type="match status" value="1"/>
</dbReference>
<dbReference type="CDD" id="cd02803">
    <property type="entry name" value="OYE_like_FMN_family"/>
    <property type="match status" value="1"/>
</dbReference>
<protein>
    <submittedName>
        <fullName evidence="12">2,4-dienoyl-CoA reductase-like NADH-dependent reductase (Old Yellow Enzyme family)</fullName>
    </submittedName>
</protein>
<dbReference type="GO" id="GO:0016491">
    <property type="term" value="F:oxidoreductase activity"/>
    <property type="evidence" value="ECO:0007669"/>
    <property type="project" value="UniProtKB-KW"/>
</dbReference>
<keyword evidence="5" id="KW-0288">FMN</keyword>
<proteinExistence type="inferred from homology"/>
<keyword evidence="9" id="KW-0411">Iron-sulfur</keyword>
<gene>
    <name evidence="12" type="ORF">EV203_11345</name>
</gene>
<evidence type="ECO:0000256" key="1">
    <source>
        <dbReference type="ARBA" id="ARBA00001917"/>
    </source>
</evidence>
<dbReference type="InterPro" id="IPR051793">
    <property type="entry name" value="NADH:flavin_oxidoreductase"/>
</dbReference>
<comment type="similarity">
    <text evidence="3">In the N-terminal section; belongs to the NADH:flavin oxidoreductase/NADH oxidase family.</text>
</comment>
<sequence>MLLKEGKIGGLHLKNRIVMLPTVTNLSKDGYVTEKEIEYYRRRSRSVALVIVGASFVNPLGKFFPNQIGIDADDKIEGLSKLAEAIHQNGAKAAIQLAMHNPKYKPTDFPKEKIKNFVKDFVRGAIRAKKADFDAVELHFAHGWFVSQFLSPNTNKREDEYGGSLEGRVRFAVEILKEIKDALPDFTVICRINGDDFTDGGFNIKESIEFAKILEKNGASAIDVSSGVSSTSEYHISPMGIEDRPLLPFTKKIKESISIPVIAANKLGDVYDWERILEERIADFIGIARGLIGDPDLAEKLIKGEETDIRYCIHCNQACIAYIQKGLSVSCMINPEVGREREFEVKTDKPLNIAVIGGGPAGMSAAKYLARKGHNVTLFEKENRLGGQLNVAQIPPHKQEIGRVIEYLKRDLEKYNVKINLNTKISLRDIKEMQYDKIIIATGSKPAKMNLDTDIAPLTAIEVLEGNIPEGKNIAIIGGGLTGLETAEYLAEKGKKVTVFEIRSEVGEGIYPMVKKLLLQRLENLKVNIVTDAEVKDISKGKLMYKVKDRFDVIEVEAVVLAVGNVPDEEFSELKGDERIYFIGDCKEVASAVEAIREGAEVSLFI</sequence>
<evidence type="ECO:0000256" key="6">
    <source>
        <dbReference type="ARBA" id="ARBA00022723"/>
    </source>
</evidence>
<feature type="domain" description="NADH:flavin oxidoreductase/NADH oxidase N-terminal" evidence="10">
    <location>
        <begin position="7"/>
        <end position="99"/>
    </location>
</feature>
<dbReference type="EMBL" id="SLWU01000013">
    <property type="protein sequence ID" value="TCO63888.1"/>
    <property type="molecule type" value="Genomic_DNA"/>
</dbReference>
<keyword evidence="4" id="KW-0285">Flavoprotein</keyword>
<comment type="cofactor">
    <cofactor evidence="2">
        <name>[4Fe-4S] cluster</name>
        <dbReference type="ChEBI" id="CHEBI:49883"/>
    </cofactor>
</comment>
<feature type="domain" description="FAD/NAD(P)-binding" evidence="11">
    <location>
        <begin position="352"/>
        <end position="572"/>
    </location>
</feature>
<dbReference type="Proteomes" id="UP000294886">
    <property type="component" value="Unassembled WGS sequence"/>
</dbReference>
<evidence type="ECO:0000256" key="3">
    <source>
        <dbReference type="ARBA" id="ARBA00011048"/>
    </source>
</evidence>
<dbReference type="AlphaFoldDB" id="A0A4R2K2C6"/>
<dbReference type="GO" id="GO:0046872">
    <property type="term" value="F:metal ion binding"/>
    <property type="evidence" value="ECO:0007669"/>
    <property type="project" value="UniProtKB-KW"/>
</dbReference>
<dbReference type="PANTHER" id="PTHR42917:SF2">
    <property type="entry name" value="2,4-DIENOYL-COA REDUCTASE [(2E)-ENOYL-COA-PRODUCING]"/>
    <property type="match status" value="1"/>
</dbReference>
<keyword evidence="6" id="KW-0479">Metal-binding</keyword>
<comment type="cofactor">
    <cofactor evidence="1">
        <name>FMN</name>
        <dbReference type="ChEBI" id="CHEBI:58210"/>
    </cofactor>
</comment>
<keyword evidence="8" id="KW-0408">Iron</keyword>
<dbReference type="Pfam" id="PF00724">
    <property type="entry name" value="Oxidored_FMN"/>
    <property type="match status" value="2"/>
</dbReference>
<dbReference type="InterPro" id="IPR036188">
    <property type="entry name" value="FAD/NAD-bd_sf"/>
</dbReference>
<feature type="domain" description="NADH:flavin oxidoreductase/NADH oxidase N-terminal" evidence="10">
    <location>
        <begin position="101"/>
        <end position="306"/>
    </location>
</feature>
<dbReference type="SUPFAM" id="SSF51395">
    <property type="entry name" value="FMN-linked oxidoreductases"/>
    <property type="match status" value="1"/>
</dbReference>
<dbReference type="PRINTS" id="PR00368">
    <property type="entry name" value="FADPNR"/>
</dbReference>
<dbReference type="GO" id="GO:0051536">
    <property type="term" value="F:iron-sulfur cluster binding"/>
    <property type="evidence" value="ECO:0007669"/>
    <property type="project" value="UniProtKB-KW"/>
</dbReference>
<evidence type="ECO:0000256" key="8">
    <source>
        <dbReference type="ARBA" id="ARBA00023004"/>
    </source>
</evidence>
<evidence type="ECO:0000256" key="5">
    <source>
        <dbReference type="ARBA" id="ARBA00022643"/>
    </source>
</evidence>
<evidence type="ECO:0000259" key="10">
    <source>
        <dbReference type="Pfam" id="PF00724"/>
    </source>
</evidence>
<dbReference type="RefSeq" id="WP_132039844.1">
    <property type="nucleotide sequence ID" value="NZ_JBFNEK010000031.1"/>
</dbReference>
<dbReference type="PRINTS" id="PR00469">
    <property type="entry name" value="PNDRDTASEII"/>
</dbReference>
<evidence type="ECO:0000259" key="11">
    <source>
        <dbReference type="Pfam" id="PF07992"/>
    </source>
</evidence>
<dbReference type="Gene3D" id="3.40.50.720">
    <property type="entry name" value="NAD(P)-binding Rossmann-like Domain"/>
    <property type="match status" value="1"/>
</dbReference>
<name>A0A4R2K2C6_9THEO</name>
<dbReference type="Gene3D" id="3.20.20.70">
    <property type="entry name" value="Aldolase class I"/>
    <property type="match status" value="1"/>
</dbReference>
<dbReference type="InterPro" id="IPR023753">
    <property type="entry name" value="FAD/NAD-binding_dom"/>
</dbReference>
<dbReference type="Pfam" id="PF07992">
    <property type="entry name" value="Pyr_redox_2"/>
    <property type="match status" value="1"/>
</dbReference>
<evidence type="ECO:0000256" key="2">
    <source>
        <dbReference type="ARBA" id="ARBA00001966"/>
    </source>
</evidence>
<reference evidence="12 13" key="1">
    <citation type="submission" date="2019-03" db="EMBL/GenBank/DDBJ databases">
        <title>Genomic Encyclopedia of Type Strains, Phase IV (KMG-IV): sequencing the most valuable type-strain genomes for metagenomic binning, comparative biology and taxonomic classification.</title>
        <authorList>
            <person name="Goeker M."/>
        </authorList>
    </citation>
    <scope>NUCLEOTIDE SEQUENCE [LARGE SCALE GENOMIC DNA]</scope>
    <source>
        <strain evidence="12 13">DSM 13054</strain>
    </source>
</reference>
<dbReference type="Gene3D" id="3.50.50.60">
    <property type="entry name" value="FAD/NAD(P)-binding domain"/>
    <property type="match status" value="1"/>
</dbReference>